<dbReference type="InterPro" id="IPR003598">
    <property type="entry name" value="Ig_sub2"/>
</dbReference>
<reference evidence="12" key="1">
    <citation type="submission" date="2022-01" db="EMBL/GenBank/DDBJ databases">
        <authorList>
            <person name="Braso-Vives M."/>
        </authorList>
    </citation>
    <scope>NUCLEOTIDE SEQUENCE</scope>
</reference>
<keyword evidence="5" id="KW-0325">Glycoprotein</keyword>
<dbReference type="Gene3D" id="2.30.30.40">
    <property type="entry name" value="SH3 Domains"/>
    <property type="match status" value="1"/>
</dbReference>
<dbReference type="OrthoDB" id="5969272at2759"/>
<feature type="transmembrane region" description="Helical" evidence="8">
    <location>
        <begin position="212"/>
        <end position="236"/>
    </location>
</feature>
<dbReference type="GO" id="GO:0005886">
    <property type="term" value="C:plasma membrane"/>
    <property type="evidence" value="ECO:0007669"/>
    <property type="project" value="TreeGrafter"/>
</dbReference>
<evidence type="ECO:0000256" key="3">
    <source>
        <dbReference type="ARBA" id="ARBA00023136"/>
    </source>
</evidence>
<keyword evidence="13" id="KW-1185">Reference proteome</keyword>
<comment type="subcellular location">
    <subcellularLocation>
        <location evidence="1">Membrane</location>
        <topology evidence="1">Single-pass type I membrane protein</topology>
    </subcellularLocation>
</comment>
<feature type="domain" description="Immunoglobulin subtype 2" evidence="10">
    <location>
        <begin position="118"/>
        <end position="186"/>
    </location>
</feature>
<dbReference type="SUPFAM" id="SSF50044">
    <property type="entry name" value="SH3-domain"/>
    <property type="match status" value="1"/>
</dbReference>
<feature type="domain" description="SH3" evidence="9">
    <location>
        <begin position="301"/>
        <end position="356"/>
    </location>
</feature>
<evidence type="ECO:0000259" key="11">
    <source>
        <dbReference type="SMART" id="SM00409"/>
    </source>
</evidence>
<dbReference type="Gene3D" id="2.60.40.10">
    <property type="entry name" value="Immunoglobulins"/>
    <property type="match status" value="1"/>
</dbReference>
<dbReference type="Proteomes" id="UP000838412">
    <property type="component" value="Chromosome 11"/>
</dbReference>
<dbReference type="InterPro" id="IPR003599">
    <property type="entry name" value="Ig_sub"/>
</dbReference>
<keyword evidence="2" id="KW-0728">SH3 domain</keyword>
<dbReference type="Pfam" id="PF13927">
    <property type="entry name" value="Ig_3"/>
    <property type="match status" value="1"/>
</dbReference>
<feature type="region of interest" description="Disordered" evidence="7">
    <location>
        <begin position="261"/>
        <end position="289"/>
    </location>
</feature>
<dbReference type="PANTHER" id="PTHR11640">
    <property type="entry name" value="NEPHRIN"/>
    <property type="match status" value="1"/>
</dbReference>
<organism evidence="12 13">
    <name type="scientific">Branchiostoma lanceolatum</name>
    <name type="common">Common lancelet</name>
    <name type="synonym">Amphioxus lanceolatum</name>
    <dbReference type="NCBI Taxonomy" id="7740"/>
    <lineage>
        <taxon>Eukaryota</taxon>
        <taxon>Metazoa</taxon>
        <taxon>Chordata</taxon>
        <taxon>Cephalochordata</taxon>
        <taxon>Leptocardii</taxon>
        <taxon>Amphioxiformes</taxon>
        <taxon>Branchiostomatidae</taxon>
        <taxon>Branchiostoma</taxon>
    </lineage>
</organism>
<dbReference type="SMART" id="SM00409">
    <property type="entry name" value="IG"/>
    <property type="match status" value="1"/>
</dbReference>
<accession>A0A8J9W8P8</accession>
<dbReference type="GO" id="GO:0005911">
    <property type="term" value="C:cell-cell junction"/>
    <property type="evidence" value="ECO:0007669"/>
    <property type="project" value="TreeGrafter"/>
</dbReference>
<dbReference type="GO" id="GO:0050839">
    <property type="term" value="F:cell adhesion molecule binding"/>
    <property type="evidence" value="ECO:0007669"/>
    <property type="project" value="TreeGrafter"/>
</dbReference>
<dbReference type="InterPro" id="IPR051275">
    <property type="entry name" value="Cell_adhesion_signaling"/>
</dbReference>
<protein>
    <submittedName>
        <fullName evidence="12">NOSTRIN protein</fullName>
    </submittedName>
</protein>
<sequence>MWCLAQHTSFDLPESEKATLGEPVTLPAAYSSKFSIISITWSRVVESPTASDIRSTVFSYVPLANLSRAYGRYAGRARSSKISGRTKQPSSHNMGHIGVFDMRNPASIISISDPKEVSFQDHVTFRCVADGNPPPNITWSKSGRQLWAHVYTMSSDVRIRTSSLVLYSVNESSSGYYMCTASNGVGKRVEKSTNLDVLVPERQLSLTTFSTIATIIGASAGGLWLIICVTLAGYLVNRQRRKREERKKFAFYYDASLTRRSLSSEPDGKESSSDPPGKANSLTAGDRGIATMRRAQGNDRRYAKVIYDYKPREDNELKMEVGDIVEILEGEEGSWCLGYLKGRMGLFPSNYVCFVPLSEVSPATSLYIHCATDGDIKPANGNL</sequence>
<dbReference type="InterPro" id="IPR036028">
    <property type="entry name" value="SH3-like_dom_sf"/>
</dbReference>
<proteinExistence type="predicted"/>
<evidence type="ECO:0000256" key="8">
    <source>
        <dbReference type="SAM" id="Phobius"/>
    </source>
</evidence>
<keyword evidence="8" id="KW-0812">Transmembrane</keyword>
<evidence type="ECO:0000259" key="10">
    <source>
        <dbReference type="SMART" id="SM00408"/>
    </source>
</evidence>
<gene>
    <name evidence="12" type="primary">NOSTRIN</name>
    <name evidence="12" type="ORF">BLAG_LOCUS4506</name>
</gene>
<dbReference type="InterPro" id="IPR036179">
    <property type="entry name" value="Ig-like_dom_sf"/>
</dbReference>
<evidence type="ECO:0000256" key="7">
    <source>
        <dbReference type="SAM" id="MobiDB-lite"/>
    </source>
</evidence>
<evidence type="ECO:0000256" key="4">
    <source>
        <dbReference type="ARBA" id="ARBA00023157"/>
    </source>
</evidence>
<evidence type="ECO:0000256" key="5">
    <source>
        <dbReference type="ARBA" id="ARBA00023180"/>
    </source>
</evidence>
<dbReference type="PANTHER" id="PTHR11640:SF164">
    <property type="entry name" value="MAM DOMAIN-CONTAINING GLYCOSYLPHOSPHATIDYLINOSITOL ANCHOR PROTEIN 1"/>
    <property type="match status" value="1"/>
</dbReference>
<dbReference type="GO" id="GO:0098609">
    <property type="term" value="P:cell-cell adhesion"/>
    <property type="evidence" value="ECO:0007669"/>
    <property type="project" value="TreeGrafter"/>
</dbReference>
<dbReference type="EMBL" id="OV696696">
    <property type="protein sequence ID" value="CAH1240638.1"/>
    <property type="molecule type" value="Genomic_DNA"/>
</dbReference>
<dbReference type="PRINTS" id="PR00452">
    <property type="entry name" value="SH3DOMAIN"/>
</dbReference>
<feature type="domain" description="Immunoglobulin" evidence="11">
    <location>
        <begin position="13"/>
        <end position="198"/>
    </location>
</feature>
<evidence type="ECO:0000313" key="13">
    <source>
        <dbReference type="Proteomes" id="UP000838412"/>
    </source>
</evidence>
<evidence type="ECO:0000256" key="6">
    <source>
        <dbReference type="ARBA" id="ARBA00023319"/>
    </source>
</evidence>
<dbReference type="CDD" id="cd00096">
    <property type="entry name" value="Ig"/>
    <property type="match status" value="1"/>
</dbReference>
<dbReference type="SUPFAM" id="SSF48726">
    <property type="entry name" value="Immunoglobulin"/>
    <property type="match status" value="1"/>
</dbReference>
<dbReference type="SMART" id="SM00408">
    <property type="entry name" value="IGc2"/>
    <property type="match status" value="1"/>
</dbReference>
<dbReference type="InterPro" id="IPR013783">
    <property type="entry name" value="Ig-like_fold"/>
</dbReference>
<dbReference type="InterPro" id="IPR001452">
    <property type="entry name" value="SH3_domain"/>
</dbReference>
<name>A0A8J9W8P8_BRALA</name>
<evidence type="ECO:0000259" key="9">
    <source>
        <dbReference type="SMART" id="SM00326"/>
    </source>
</evidence>
<evidence type="ECO:0000256" key="1">
    <source>
        <dbReference type="ARBA" id="ARBA00004479"/>
    </source>
</evidence>
<keyword evidence="4" id="KW-1015">Disulfide bond</keyword>
<dbReference type="Pfam" id="PF14604">
    <property type="entry name" value="SH3_9"/>
    <property type="match status" value="1"/>
</dbReference>
<dbReference type="SMART" id="SM00326">
    <property type="entry name" value="SH3"/>
    <property type="match status" value="1"/>
</dbReference>
<dbReference type="AlphaFoldDB" id="A0A8J9W8P8"/>
<evidence type="ECO:0000256" key="2">
    <source>
        <dbReference type="ARBA" id="ARBA00022443"/>
    </source>
</evidence>
<keyword evidence="8" id="KW-1133">Transmembrane helix</keyword>
<keyword evidence="3 8" id="KW-0472">Membrane</keyword>
<evidence type="ECO:0000313" key="12">
    <source>
        <dbReference type="EMBL" id="CAH1240638.1"/>
    </source>
</evidence>
<keyword evidence="6" id="KW-0393">Immunoglobulin domain</keyword>